<dbReference type="PROSITE" id="PS50600">
    <property type="entry name" value="ULP_PROTEASE"/>
    <property type="match status" value="1"/>
</dbReference>
<organism evidence="6 7">
    <name type="scientific">Frankliniella occidentalis</name>
    <name type="common">Western flower thrips</name>
    <name type="synonym">Euthrips occidentalis</name>
    <dbReference type="NCBI Taxonomy" id="133901"/>
    <lineage>
        <taxon>Eukaryota</taxon>
        <taxon>Metazoa</taxon>
        <taxon>Ecdysozoa</taxon>
        <taxon>Arthropoda</taxon>
        <taxon>Hexapoda</taxon>
        <taxon>Insecta</taxon>
        <taxon>Pterygota</taxon>
        <taxon>Neoptera</taxon>
        <taxon>Paraneoptera</taxon>
        <taxon>Thysanoptera</taxon>
        <taxon>Terebrantia</taxon>
        <taxon>Thripoidea</taxon>
        <taxon>Thripidae</taxon>
        <taxon>Frankliniella</taxon>
    </lineage>
</organism>
<protein>
    <submittedName>
        <fullName evidence="7">Sentrin-specific protease 2-like</fullName>
    </submittedName>
</protein>
<dbReference type="SUPFAM" id="SSF54001">
    <property type="entry name" value="Cysteine proteinases"/>
    <property type="match status" value="1"/>
</dbReference>
<keyword evidence="2" id="KW-0645">Protease</keyword>
<dbReference type="GO" id="GO:0006508">
    <property type="term" value="P:proteolysis"/>
    <property type="evidence" value="ECO:0007669"/>
    <property type="project" value="UniProtKB-KW"/>
</dbReference>
<feature type="compositionally biased region" description="Basic and acidic residues" evidence="4">
    <location>
        <begin position="18"/>
        <end position="28"/>
    </location>
</feature>
<sequence length="277" mass="31496">MRLPSQSVVGRPRNKTPTKSDRQNKKCDTASQSFEETNHHGSSQEPHNKSENSLVQPWEENFANPSWHKLKSLCTCSGVTLSKADFESLKAHEFLNDSIIDVFSTLIMADTENCYAEIETIPSVALQNTAIGMKCYMEDIVNSTLILNDLLIVLSNISLSHWVSFLVLTKLKCILVLDPLYSKKQSLGPNVMEHLQILRYFLASSHRFSFQGLNLDWREWQVYAPRDFLRQQNGFDCEVFISLWTYSVSCGKKLNVLATEIKCVKKNDVNGLNGLRT</sequence>
<keyword evidence="3" id="KW-0378">Hydrolase</keyword>
<feature type="region of interest" description="Disordered" evidence="4">
    <location>
        <begin position="1"/>
        <end position="54"/>
    </location>
</feature>
<feature type="compositionally biased region" description="Polar residues" evidence="4">
    <location>
        <begin position="29"/>
        <end position="54"/>
    </location>
</feature>
<dbReference type="InterPro" id="IPR003653">
    <property type="entry name" value="Peptidase_C48_C"/>
</dbReference>
<proteinExistence type="inferred from homology"/>
<feature type="domain" description="Ubiquitin-like protease family profile" evidence="5">
    <location>
        <begin position="79"/>
        <end position="248"/>
    </location>
</feature>
<gene>
    <name evidence="7" type="primary">LOC113212268</name>
</gene>
<evidence type="ECO:0000256" key="3">
    <source>
        <dbReference type="ARBA" id="ARBA00022801"/>
    </source>
</evidence>
<evidence type="ECO:0000256" key="2">
    <source>
        <dbReference type="ARBA" id="ARBA00022670"/>
    </source>
</evidence>
<comment type="similarity">
    <text evidence="1">Belongs to the peptidase C48 family.</text>
</comment>
<dbReference type="Pfam" id="PF02902">
    <property type="entry name" value="Peptidase_C48"/>
    <property type="match status" value="1"/>
</dbReference>
<evidence type="ECO:0000256" key="1">
    <source>
        <dbReference type="ARBA" id="ARBA00005234"/>
    </source>
</evidence>
<evidence type="ECO:0000256" key="4">
    <source>
        <dbReference type="SAM" id="MobiDB-lite"/>
    </source>
</evidence>
<keyword evidence="6" id="KW-1185">Reference proteome</keyword>
<dbReference type="Gene3D" id="3.40.395.10">
    <property type="entry name" value="Adenoviral Proteinase, Chain A"/>
    <property type="match status" value="1"/>
</dbReference>
<reference evidence="7" key="1">
    <citation type="submission" date="2025-08" db="UniProtKB">
        <authorList>
            <consortium name="RefSeq"/>
        </authorList>
    </citation>
    <scope>IDENTIFICATION</scope>
    <source>
        <tissue evidence="7">Whole organism</tissue>
    </source>
</reference>
<dbReference type="OrthoDB" id="1939479at2759"/>
<accession>A0A6J1T0E9</accession>
<dbReference type="RefSeq" id="XP_026286678.1">
    <property type="nucleotide sequence ID" value="XM_026430893.2"/>
</dbReference>
<dbReference type="KEGG" id="foc:113212268"/>
<evidence type="ECO:0000313" key="6">
    <source>
        <dbReference type="Proteomes" id="UP000504606"/>
    </source>
</evidence>
<dbReference type="Proteomes" id="UP000504606">
    <property type="component" value="Unplaced"/>
</dbReference>
<dbReference type="GeneID" id="113212268"/>
<dbReference type="GO" id="GO:0008234">
    <property type="term" value="F:cysteine-type peptidase activity"/>
    <property type="evidence" value="ECO:0007669"/>
    <property type="project" value="InterPro"/>
</dbReference>
<evidence type="ECO:0000259" key="5">
    <source>
        <dbReference type="PROSITE" id="PS50600"/>
    </source>
</evidence>
<evidence type="ECO:0000313" key="7">
    <source>
        <dbReference type="RefSeq" id="XP_026286678.1"/>
    </source>
</evidence>
<name>A0A6J1T0E9_FRAOC</name>
<dbReference type="InterPro" id="IPR038765">
    <property type="entry name" value="Papain-like_cys_pep_sf"/>
</dbReference>
<dbReference type="AlphaFoldDB" id="A0A6J1T0E9"/>